<dbReference type="AlphaFoldDB" id="A0A9P6EKH4"/>
<dbReference type="OrthoDB" id="3062606at2759"/>
<feature type="transmembrane region" description="Helical" evidence="1">
    <location>
        <begin position="168"/>
        <end position="188"/>
    </location>
</feature>
<proteinExistence type="predicted"/>
<organism evidence="3 4">
    <name type="scientific">Crepidotus variabilis</name>
    <dbReference type="NCBI Taxonomy" id="179855"/>
    <lineage>
        <taxon>Eukaryota</taxon>
        <taxon>Fungi</taxon>
        <taxon>Dikarya</taxon>
        <taxon>Basidiomycota</taxon>
        <taxon>Agaricomycotina</taxon>
        <taxon>Agaricomycetes</taxon>
        <taxon>Agaricomycetidae</taxon>
        <taxon>Agaricales</taxon>
        <taxon>Agaricineae</taxon>
        <taxon>Crepidotaceae</taxon>
        <taxon>Crepidotus</taxon>
    </lineage>
</organism>
<evidence type="ECO:0000313" key="3">
    <source>
        <dbReference type="EMBL" id="KAF9530796.1"/>
    </source>
</evidence>
<keyword evidence="1" id="KW-0472">Membrane</keyword>
<feature type="signal peptide" evidence="2">
    <location>
        <begin position="1"/>
        <end position="33"/>
    </location>
</feature>
<keyword evidence="1" id="KW-1133">Transmembrane helix</keyword>
<evidence type="ECO:0000256" key="2">
    <source>
        <dbReference type="SAM" id="SignalP"/>
    </source>
</evidence>
<evidence type="ECO:0000313" key="4">
    <source>
        <dbReference type="Proteomes" id="UP000807306"/>
    </source>
</evidence>
<dbReference type="EMBL" id="MU157838">
    <property type="protein sequence ID" value="KAF9530796.1"/>
    <property type="molecule type" value="Genomic_DNA"/>
</dbReference>
<reference evidence="3" key="1">
    <citation type="submission" date="2020-11" db="EMBL/GenBank/DDBJ databases">
        <authorList>
            <consortium name="DOE Joint Genome Institute"/>
            <person name="Ahrendt S."/>
            <person name="Riley R."/>
            <person name="Andreopoulos W."/>
            <person name="Labutti K."/>
            <person name="Pangilinan J."/>
            <person name="Ruiz-Duenas F.J."/>
            <person name="Barrasa J.M."/>
            <person name="Sanchez-Garcia M."/>
            <person name="Camarero S."/>
            <person name="Miyauchi S."/>
            <person name="Serrano A."/>
            <person name="Linde D."/>
            <person name="Babiker R."/>
            <person name="Drula E."/>
            <person name="Ayuso-Fernandez I."/>
            <person name="Pacheco R."/>
            <person name="Padilla G."/>
            <person name="Ferreira P."/>
            <person name="Barriuso J."/>
            <person name="Kellner H."/>
            <person name="Castanera R."/>
            <person name="Alfaro M."/>
            <person name="Ramirez L."/>
            <person name="Pisabarro A.G."/>
            <person name="Kuo A."/>
            <person name="Tritt A."/>
            <person name="Lipzen A."/>
            <person name="He G."/>
            <person name="Yan M."/>
            <person name="Ng V."/>
            <person name="Cullen D."/>
            <person name="Martin F."/>
            <person name="Rosso M.-N."/>
            <person name="Henrissat B."/>
            <person name="Hibbett D."/>
            <person name="Martinez A.T."/>
            <person name="Grigoriev I.V."/>
        </authorList>
    </citation>
    <scope>NUCLEOTIDE SEQUENCE</scope>
    <source>
        <strain evidence="3">CBS 506.95</strain>
    </source>
</reference>
<dbReference type="Proteomes" id="UP000807306">
    <property type="component" value="Unassembled WGS sequence"/>
</dbReference>
<keyword evidence="4" id="KW-1185">Reference proteome</keyword>
<protein>
    <submittedName>
        <fullName evidence="3">Uncharacterized protein</fullName>
    </submittedName>
</protein>
<gene>
    <name evidence="3" type="ORF">CPB83DRAFT_850334</name>
</gene>
<accession>A0A9P6EKH4</accession>
<comment type="caution">
    <text evidence="3">The sequence shown here is derived from an EMBL/GenBank/DDBJ whole genome shotgun (WGS) entry which is preliminary data.</text>
</comment>
<feature type="chain" id="PRO_5040442207" evidence="2">
    <location>
        <begin position="34"/>
        <end position="189"/>
    </location>
</feature>
<sequence length="189" mass="20554">MTFCKTTMSMSFGSLVWVVLLISTLASWHSVLAKALPPSIKFLDREIHYQNIQKRNLSTFLNNIPSGCSTQCEVVVGAAHTCQYLPCVCTNDNAENLLTCVNCAVALTPYVDGIVDQYQAILDEWSNSYCAMFGTPPLKVTSPLTSSKTSPLPPSSPSPTANTASLRFVPKTLFLILFALVSFSFLSAT</sequence>
<name>A0A9P6EKH4_9AGAR</name>
<keyword evidence="1" id="KW-0812">Transmembrane</keyword>
<evidence type="ECO:0000256" key="1">
    <source>
        <dbReference type="SAM" id="Phobius"/>
    </source>
</evidence>
<keyword evidence="2" id="KW-0732">Signal</keyword>